<dbReference type="VEuPathDB" id="TrichDB:TRFO_30166"/>
<evidence type="ECO:0000313" key="2">
    <source>
        <dbReference type="EMBL" id="OHT02705.1"/>
    </source>
</evidence>
<name>A0A1J4JU93_9EUKA</name>
<dbReference type="RefSeq" id="XP_068355841.1">
    <property type="nucleotide sequence ID" value="XM_068507185.1"/>
</dbReference>
<reference evidence="2" key="1">
    <citation type="submission" date="2016-10" db="EMBL/GenBank/DDBJ databases">
        <authorList>
            <person name="Benchimol M."/>
            <person name="Almeida L.G."/>
            <person name="Vasconcelos A.T."/>
            <person name="Perreira-Neves A."/>
            <person name="Rosa I.A."/>
            <person name="Tasca T."/>
            <person name="Bogo M.R."/>
            <person name="de Souza W."/>
        </authorList>
    </citation>
    <scope>NUCLEOTIDE SEQUENCE [LARGE SCALE GENOMIC DNA]</scope>
    <source>
        <strain evidence="2">K</strain>
    </source>
</reference>
<organism evidence="2 3">
    <name type="scientific">Tritrichomonas foetus</name>
    <dbReference type="NCBI Taxonomy" id="1144522"/>
    <lineage>
        <taxon>Eukaryota</taxon>
        <taxon>Metamonada</taxon>
        <taxon>Parabasalia</taxon>
        <taxon>Tritrichomonadida</taxon>
        <taxon>Tritrichomonadidae</taxon>
        <taxon>Tritrichomonas</taxon>
    </lineage>
</organism>
<dbReference type="Proteomes" id="UP000179807">
    <property type="component" value="Unassembled WGS sequence"/>
</dbReference>
<dbReference type="InterPro" id="IPR027267">
    <property type="entry name" value="AH/BAR_dom_sf"/>
</dbReference>
<keyword evidence="1" id="KW-0175">Coiled coil</keyword>
<sequence length="233" mass="26413">MKKFLKQTKNAVTVSTSNVKAKVTGHKAEEDPDFMDKNTKLNEIEERLQKLLEAVTTVNSIFKENQKVFAKFNSVLASTMTDEEPARADTTPIATACTNAYVTCVPKYALAPLNEAISTVKNLKDIREKRKHNLVLLQNDEKNLSEAQSKSKDTAQLEAETQARKAKYEEFHNQFIAGVDELYDNRVKLYKKVIAATTFYYSEVSKVINVELEKSLDKYNVTVDSSEYQPVDQ</sequence>
<evidence type="ECO:0000256" key="1">
    <source>
        <dbReference type="SAM" id="Coils"/>
    </source>
</evidence>
<dbReference type="AlphaFoldDB" id="A0A1J4JU93"/>
<feature type="coiled-coil region" evidence="1">
    <location>
        <begin position="34"/>
        <end position="61"/>
    </location>
</feature>
<keyword evidence="3" id="KW-1185">Reference proteome</keyword>
<proteinExistence type="predicted"/>
<gene>
    <name evidence="2" type="ORF">TRFO_30166</name>
</gene>
<dbReference type="EMBL" id="MLAK01000857">
    <property type="protein sequence ID" value="OHT02705.1"/>
    <property type="molecule type" value="Genomic_DNA"/>
</dbReference>
<protein>
    <recommendedName>
        <fullName evidence="4">BAR domain-containing protein</fullName>
    </recommendedName>
</protein>
<comment type="caution">
    <text evidence="2">The sequence shown here is derived from an EMBL/GenBank/DDBJ whole genome shotgun (WGS) entry which is preliminary data.</text>
</comment>
<dbReference type="GeneID" id="94841889"/>
<dbReference type="SUPFAM" id="SSF103657">
    <property type="entry name" value="BAR/IMD domain-like"/>
    <property type="match status" value="1"/>
</dbReference>
<dbReference type="Gene3D" id="1.20.1270.60">
    <property type="entry name" value="Arfaptin homology (AH) domain/BAR domain"/>
    <property type="match status" value="1"/>
</dbReference>
<accession>A0A1J4JU93</accession>
<evidence type="ECO:0008006" key="4">
    <source>
        <dbReference type="Google" id="ProtNLM"/>
    </source>
</evidence>
<evidence type="ECO:0000313" key="3">
    <source>
        <dbReference type="Proteomes" id="UP000179807"/>
    </source>
</evidence>